<dbReference type="AlphaFoldDB" id="A0A0M0GB19"/>
<accession>A0A0M0GB19</accession>
<evidence type="ECO:0000313" key="2">
    <source>
        <dbReference type="Proteomes" id="UP000037109"/>
    </source>
</evidence>
<sequence>MLKNKIDYWMDGKGLKTNILQRFAEFLKQPFQRGDKKRLNQIFSIQLLLQKHLILRLMN</sequence>
<evidence type="ECO:0000313" key="1">
    <source>
        <dbReference type="EMBL" id="KON86727.1"/>
    </source>
</evidence>
<dbReference type="Proteomes" id="UP000037109">
    <property type="component" value="Unassembled WGS sequence"/>
</dbReference>
<protein>
    <submittedName>
        <fullName evidence="1">Uncharacterized protein</fullName>
    </submittedName>
</protein>
<organism evidence="1 2">
    <name type="scientific">Sporosarcina globispora</name>
    <name type="common">Bacillus globisporus</name>
    <dbReference type="NCBI Taxonomy" id="1459"/>
    <lineage>
        <taxon>Bacteria</taxon>
        <taxon>Bacillati</taxon>
        <taxon>Bacillota</taxon>
        <taxon>Bacilli</taxon>
        <taxon>Bacillales</taxon>
        <taxon>Caryophanaceae</taxon>
        <taxon>Sporosarcina</taxon>
    </lineage>
</organism>
<dbReference type="PATRIC" id="fig|1459.3.peg.1674"/>
<gene>
    <name evidence="1" type="ORF">AF332_07920</name>
</gene>
<comment type="caution">
    <text evidence="1">The sequence shown here is derived from an EMBL/GenBank/DDBJ whole genome shotgun (WGS) entry which is preliminary data.</text>
</comment>
<keyword evidence="2" id="KW-1185">Reference proteome</keyword>
<proteinExistence type="predicted"/>
<dbReference type="EMBL" id="LGUF01000007">
    <property type="protein sequence ID" value="KON86727.1"/>
    <property type="molecule type" value="Genomic_DNA"/>
</dbReference>
<dbReference type="STRING" id="1459.AF332_07920"/>
<name>A0A0M0GB19_SPOGL</name>
<reference evidence="2" key="1">
    <citation type="submission" date="2015-07" db="EMBL/GenBank/DDBJ databases">
        <title>Fjat-10036 dsm4.</title>
        <authorList>
            <person name="Liu B."/>
            <person name="Wang J."/>
            <person name="Zhu Y."/>
            <person name="Liu G."/>
            <person name="Chen Q."/>
            <person name="Chen Z."/>
            <person name="Lan J."/>
            <person name="Che J."/>
            <person name="Ge C."/>
            <person name="Shi H."/>
            <person name="Pan Z."/>
            <person name="Liu X."/>
        </authorList>
    </citation>
    <scope>NUCLEOTIDE SEQUENCE [LARGE SCALE GENOMIC DNA]</scope>
    <source>
        <strain evidence="2">DSM 4</strain>
    </source>
</reference>